<proteinExistence type="inferred from homology"/>
<gene>
    <name evidence="8" type="ORF">MXMO3_01060</name>
</gene>
<dbReference type="InterPro" id="IPR051310">
    <property type="entry name" value="MCP_chemotaxis"/>
</dbReference>
<dbReference type="GO" id="GO:0004888">
    <property type="term" value="F:transmembrane signaling receptor activity"/>
    <property type="evidence" value="ECO:0007669"/>
    <property type="project" value="InterPro"/>
</dbReference>
<keyword evidence="3" id="KW-0807">Transducer</keyword>
<dbReference type="EMBL" id="CP021330">
    <property type="protein sequence ID" value="AVX03591.1"/>
    <property type="molecule type" value="Genomic_DNA"/>
</dbReference>
<evidence type="ECO:0000259" key="7">
    <source>
        <dbReference type="PROSITE" id="PS51753"/>
    </source>
</evidence>
<sequence length="753" mass="80941">MFAKFGIKARIIGGFGTIIAFLVVVSVVAYWGLQTLSTVSDRYQRTIEQAGEVSDYVADYHQMVLSIQKYSSAPTPALAQEARVWIDDVATNDPDGVAKFDNLPVAMAEIEAIEVSAANLRDVFDTIILLEEQRAETLTQLGEATNSLSQTSKAMSETTNLAFMPALAAAVSQAATQVSQLQMLGYRYLQTADEAIFAEFDAQAGATVQTFDKLIASDGDGPLGEKLAAVSNSVKTYRELMAQSRDLTLTIDELAAQDMQSYADQLAASYAELTTVLRQSQDALGPVAKATAQNATIIVLAVGILATLLGAVLAFATGNWLTRTISNMSDNMERLAKGEFDVDLSDAPQSNELGLMARALETFRSNGLEMRQLDEEKEQTQARDRREQEVRNALQNEVRRVVSAAVSGDFSQRIEGHYDQEDLSQLAAAVNSLVETVDRGLDETGEVLAALAQTDLTKRVNGQYEGAFNKLKMDTNQVADRLAEIVGRLRRTSGGVKQATGEILAGANDLSERTTKQAATIEETSAAIEQLANTVLENARRADDVSAKSRQVSEEATAGGEVMEQANAAMEQIKSSSAKISNIIGMIDDIAFQTNLLALNASVEAARAGEAGKGFAVVAVEVRRLAQSAAEASNEVKALIEQSATEVQGGSDLVESAAERLRHMLAAVKENDSLIEGIARDSKEQASAIEEVNVAVREMDTMTQHNAALVEETNAAIEQTEAQANELDGIVELFRTEDAMSFSEEALDEGFAA</sequence>
<evidence type="ECO:0000256" key="1">
    <source>
        <dbReference type="ARBA" id="ARBA00022481"/>
    </source>
</evidence>
<feature type="domain" description="HAMP" evidence="6">
    <location>
        <begin position="319"/>
        <end position="372"/>
    </location>
</feature>
<evidence type="ECO:0000256" key="2">
    <source>
        <dbReference type="ARBA" id="ARBA00029447"/>
    </source>
</evidence>
<reference evidence="8 9" key="1">
    <citation type="submission" date="2017-05" db="EMBL/GenBank/DDBJ databases">
        <title>Genome Analysis of Maritalea myrionectae HL2708#5.</title>
        <authorList>
            <consortium name="Cotde Inc.-PKNU"/>
            <person name="Jang D."/>
            <person name="Oh H.-M."/>
        </authorList>
    </citation>
    <scope>NUCLEOTIDE SEQUENCE [LARGE SCALE GENOMIC DNA]</scope>
    <source>
        <strain evidence="8 9">HL2708#5</strain>
    </source>
</reference>
<dbReference type="InterPro" id="IPR004090">
    <property type="entry name" value="Chemotax_Me-accpt_rcpt"/>
</dbReference>
<organism evidence="8 9">
    <name type="scientific">Maritalea myrionectae</name>
    <dbReference type="NCBI Taxonomy" id="454601"/>
    <lineage>
        <taxon>Bacteria</taxon>
        <taxon>Pseudomonadati</taxon>
        <taxon>Pseudomonadota</taxon>
        <taxon>Alphaproteobacteria</taxon>
        <taxon>Hyphomicrobiales</taxon>
        <taxon>Devosiaceae</taxon>
        <taxon>Maritalea</taxon>
    </lineage>
</organism>
<dbReference type="GO" id="GO:0006935">
    <property type="term" value="P:chemotaxis"/>
    <property type="evidence" value="ECO:0007669"/>
    <property type="project" value="UniProtKB-KW"/>
</dbReference>
<evidence type="ECO:0000259" key="6">
    <source>
        <dbReference type="PROSITE" id="PS50885"/>
    </source>
</evidence>
<dbReference type="RefSeq" id="WP_051213579.1">
    <property type="nucleotide sequence ID" value="NZ_CP021330.1"/>
</dbReference>
<dbReference type="Pfam" id="PF00672">
    <property type="entry name" value="HAMP"/>
    <property type="match status" value="1"/>
</dbReference>
<dbReference type="Proteomes" id="UP000258927">
    <property type="component" value="Chromosome"/>
</dbReference>
<dbReference type="AlphaFoldDB" id="A0A2R4MC29"/>
<keyword evidence="1" id="KW-0488">Methylation</keyword>
<feature type="domain" description="HAMP" evidence="6">
    <location>
        <begin position="396"/>
        <end position="442"/>
    </location>
</feature>
<dbReference type="PRINTS" id="PR00260">
    <property type="entry name" value="CHEMTRNSDUCR"/>
</dbReference>
<keyword evidence="4" id="KW-0472">Membrane</keyword>
<dbReference type="InterPro" id="IPR003660">
    <property type="entry name" value="HAMP_dom"/>
</dbReference>
<dbReference type="PANTHER" id="PTHR43531:SF14">
    <property type="entry name" value="METHYL-ACCEPTING CHEMOTAXIS PROTEIN I-RELATED"/>
    <property type="match status" value="1"/>
</dbReference>
<dbReference type="Gene3D" id="6.10.340.10">
    <property type="match status" value="1"/>
</dbReference>
<evidence type="ECO:0000259" key="5">
    <source>
        <dbReference type="PROSITE" id="PS50111"/>
    </source>
</evidence>
<feature type="transmembrane region" description="Helical" evidence="4">
    <location>
        <begin position="12"/>
        <end position="33"/>
    </location>
</feature>
<accession>A0A2R4MC29</accession>
<feature type="domain" description="Methyl-accepting transducer" evidence="5">
    <location>
        <begin position="492"/>
        <end position="721"/>
    </location>
</feature>
<dbReference type="Pfam" id="PF18947">
    <property type="entry name" value="HAMP_2"/>
    <property type="match status" value="1"/>
</dbReference>
<dbReference type="CDD" id="cd11386">
    <property type="entry name" value="MCP_signal"/>
    <property type="match status" value="1"/>
</dbReference>
<dbReference type="InterPro" id="IPR004089">
    <property type="entry name" value="MCPsignal_dom"/>
</dbReference>
<evidence type="ECO:0000256" key="4">
    <source>
        <dbReference type="SAM" id="Phobius"/>
    </source>
</evidence>
<protein>
    <submittedName>
        <fullName evidence="8">Putative chemoreceptor McpE</fullName>
    </submittedName>
</protein>
<feature type="transmembrane region" description="Helical" evidence="4">
    <location>
        <begin position="297"/>
        <end position="322"/>
    </location>
</feature>
<keyword evidence="4" id="KW-1133">Transmembrane helix</keyword>
<dbReference type="SUPFAM" id="SSF58104">
    <property type="entry name" value="Methyl-accepting chemotaxis protein (MCP) signaling domain"/>
    <property type="match status" value="1"/>
</dbReference>
<keyword evidence="8" id="KW-0675">Receptor</keyword>
<keyword evidence="9" id="KW-1185">Reference proteome</keyword>
<dbReference type="SMART" id="SM00283">
    <property type="entry name" value="MA"/>
    <property type="match status" value="1"/>
</dbReference>
<dbReference type="GO" id="GO:0007165">
    <property type="term" value="P:signal transduction"/>
    <property type="evidence" value="ECO:0007669"/>
    <property type="project" value="UniProtKB-KW"/>
</dbReference>
<dbReference type="Gene3D" id="1.10.287.950">
    <property type="entry name" value="Methyl-accepting chemotaxis protein"/>
    <property type="match status" value="1"/>
</dbReference>
<dbReference type="PROSITE" id="PS50885">
    <property type="entry name" value="HAMP"/>
    <property type="match status" value="2"/>
</dbReference>
<dbReference type="SMART" id="SM01358">
    <property type="entry name" value="HBM"/>
    <property type="match status" value="1"/>
</dbReference>
<dbReference type="SMART" id="SM00304">
    <property type="entry name" value="HAMP"/>
    <property type="match status" value="2"/>
</dbReference>
<dbReference type="STRING" id="1122213.GCA_000423365_01736"/>
<dbReference type="KEGG" id="mmyr:MXMO3_01060"/>
<dbReference type="PROSITE" id="PS50111">
    <property type="entry name" value="CHEMOTAXIS_TRANSDUC_2"/>
    <property type="match status" value="1"/>
</dbReference>
<feature type="domain" description="HBM" evidence="7">
    <location>
        <begin position="45"/>
        <end position="285"/>
    </location>
</feature>
<dbReference type="InterPro" id="IPR032255">
    <property type="entry name" value="HBM"/>
</dbReference>
<comment type="similarity">
    <text evidence="2">Belongs to the methyl-accepting chemotaxis (MCP) protein family.</text>
</comment>
<dbReference type="SUPFAM" id="SSF158472">
    <property type="entry name" value="HAMP domain-like"/>
    <property type="match status" value="1"/>
</dbReference>
<dbReference type="GO" id="GO:0005886">
    <property type="term" value="C:plasma membrane"/>
    <property type="evidence" value="ECO:0007669"/>
    <property type="project" value="TreeGrafter"/>
</dbReference>
<evidence type="ECO:0000256" key="3">
    <source>
        <dbReference type="PROSITE-ProRule" id="PRU00284"/>
    </source>
</evidence>
<name>A0A2R4MC29_9HYPH</name>
<keyword evidence="4" id="KW-0812">Transmembrane</keyword>
<dbReference type="PROSITE" id="PS51753">
    <property type="entry name" value="HBM"/>
    <property type="match status" value="1"/>
</dbReference>
<dbReference type="PANTHER" id="PTHR43531">
    <property type="entry name" value="PROTEIN ICFG"/>
    <property type="match status" value="1"/>
</dbReference>
<evidence type="ECO:0000313" key="8">
    <source>
        <dbReference type="EMBL" id="AVX03591.1"/>
    </source>
</evidence>
<dbReference type="Pfam" id="PF00015">
    <property type="entry name" value="MCPsignal"/>
    <property type="match status" value="1"/>
</dbReference>
<evidence type="ECO:0000313" key="9">
    <source>
        <dbReference type="Proteomes" id="UP000258927"/>
    </source>
</evidence>